<feature type="compositionally biased region" description="Basic residues" evidence="1">
    <location>
        <begin position="105"/>
        <end position="117"/>
    </location>
</feature>
<accession>A0ABM0MGI4</accession>
<evidence type="ECO:0000256" key="1">
    <source>
        <dbReference type="SAM" id="MobiDB-lite"/>
    </source>
</evidence>
<sequence length="117" mass="13720">MKQKNFKKREPSHFRKIKLEVEEWNKKQGIETSIESSVKSRPQISRKQRRKNARKLKKTKKHEYFSGKKGILQNLDSTKGTGKDESVTMPVKSTIEGKKSIMPKTGKKHKKKKKKKK</sequence>
<dbReference type="GeneID" id="102809134"/>
<dbReference type="RefSeq" id="XP_006819125.1">
    <property type="nucleotide sequence ID" value="XM_006819062.1"/>
</dbReference>
<gene>
    <name evidence="3" type="primary">LOC102809134</name>
</gene>
<feature type="non-terminal residue" evidence="3">
    <location>
        <position position="117"/>
    </location>
</feature>
<name>A0ABM0MGI4_SACKO</name>
<protein>
    <submittedName>
        <fullName evidence="3">Uncharacterized protein LOC102809134</fullName>
    </submittedName>
</protein>
<feature type="compositionally biased region" description="Polar residues" evidence="1">
    <location>
        <begin position="33"/>
        <end position="43"/>
    </location>
</feature>
<evidence type="ECO:0000313" key="3">
    <source>
        <dbReference type="RefSeq" id="XP_006819125.1"/>
    </source>
</evidence>
<feature type="compositionally biased region" description="Basic residues" evidence="1">
    <location>
        <begin position="44"/>
        <end position="61"/>
    </location>
</feature>
<organism evidence="2 3">
    <name type="scientific">Saccoglossus kowalevskii</name>
    <name type="common">Acorn worm</name>
    <dbReference type="NCBI Taxonomy" id="10224"/>
    <lineage>
        <taxon>Eukaryota</taxon>
        <taxon>Metazoa</taxon>
        <taxon>Hemichordata</taxon>
        <taxon>Enteropneusta</taxon>
        <taxon>Harrimaniidae</taxon>
        <taxon>Saccoglossus</taxon>
    </lineage>
</organism>
<feature type="region of interest" description="Disordered" evidence="1">
    <location>
        <begin position="33"/>
        <end position="117"/>
    </location>
</feature>
<reference evidence="3" key="1">
    <citation type="submission" date="2025-08" db="UniProtKB">
        <authorList>
            <consortium name="RefSeq"/>
        </authorList>
    </citation>
    <scope>IDENTIFICATION</scope>
    <source>
        <tissue evidence="3">Testes</tissue>
    </source>
</reference>
<keyword evidence="2" id="KW-1185">Reference proteome</keyword>
<evidence type="ECO:0000313" key="2">
    <source>
        <dbReference type="Proteomes" id="UP000694865"/>
    </source>
</evidence>
<dbReference type="Proteomes" id="UP000694865">
    <property type="component" value="Unplaced"/>
</dbReference>
<proteinExistence type="predicted"/>